<organism evidence="5 6">
    <name type="scientific">Sarocladium strictum</name>
    <name type="common">Black bundle disease fungus</name>
    <name type="synonym">Acremonium strictum</name>
    <dbReference type="NCBI Taxonomy" id="5046"/>
    <lineage>
        <taxon>Eukaryota</taxon>
        <taxon>Fungi</taxon>
        <taxon>Dikarya</taxon>
        <taxon>Ascomycota</taxon>
        <taxon>Pezizomycotina</taxon>
        <taxon>Sordariomycetes</taxon>
        <taxon>Hypocreomycetidae</taxon>
        <taxon>Hypocreales</taxon>
        <taxon>Sarocladiaceae</taxon>
        <taxon>Sarocladium</taxon>
    </lineage>
</organism>
<reference evidence="5" key="1">
    <citation type="submission" date="2022-10" db="EMBL/GenBank/DDBJ databases">
        <title>Determination and structural analysis of whole genome sequence of Sarocladium strictum F4-1.</title>
        <authorList>
            <person name="Hu L."/>
            <person name="Jiang Y."/>
        </authorList>
    </citation>
    <scope>NUCLEOTIDE SEQUENCE</scope>
    <source>
        <strain evidence="5">F4-1</strain>
    </source>
</reference>
<feature type="compositionally biased region" description="Low complexity" evidence="2">
    <location>
        <begin position="329"/>
        <end position="343"/>
    </location>
</feature>
<feature type="domain" description="CID" evidence="4">
    <location>
        <begin position="4"/>
        <end position="142"/>
    </location>
</feature>
<feature type="compositionally biased region" description="Pro residues" evidence="2">
    <location>
        <begin position="316"/>
        <end position="328"/>
    </location>
</feature>
<dbReference type="InterPro" id="IPR045154">
    <property type="entry name" value="PCF11-like"/>
</dbReference>
<evidence type="ECO:0000256" key="1">
    <source>
        <dbReference type="ARBA" id="ARBA00011446"/>
    </source>
</evidence>
<evidence type="ECO:0000313" key="6">
    <source>
        <dbReference type="Proteomes" id="UP001175261"/>
    </source>
</evidence>
<comment type="caution">
    <text evidence="5">The sequence shown here is derived from an EMBL/GenBank/DDBJ whole genome shotgun (WGS) entry which is preliminary data.</text>
</comment>
<dbReference type="PROSITE" id="PS51391">
    <property type="entry name" value="CID"/>
    <property type="match status" value="1"/>
</dbReference>
<dbReference type="AlphaFoldDB" id="A0AA39L7K4"/>
<feature type="region of interest" description="Disordered" evidence="2">
    <location>
        <begin position="360"/>
        <end position="405"/>
    </location>
</feature>
<dbReference type="GO" id="GO:0006369">
    <property type="term" value="P:termination of RNA polymerase II transcription"/>
    <property type="evidence" value="ECO:0007669"/>
    <property type="project" value="InterPro"/>
</dbReference>
<evidence type="ECO:0000256" key="2">
    <source>
        <dbReference type="SAM" id="MobiDB-lite"/>
    </source>
</evidence>
<dbReference type="FunFam" id="1.25.40.90:FF:000016">
    <property type="entry name" value="mRNA cleavage factor complex component Pcf11"/>
    <property type="match status" value="1"/>
</dbReference>
<evidence type="ECO:0000313" key="5">
    <source>
        <dbReference type="EMBL" id="KAK0386900.1"/>
    </source>
</evidence>
<dbReference type="PANTHER" id="PTHR15921">
    <property type="entry name" value="PRE-MRNA CLEAVAGE COMPLEX II"/>
    <property type="match status" value="1"/>
</dbReference>
<dbReference type="Gene3D" id="1.25.40.90">
    <property type="match status" value="1"/>
</dbReference>
<feature type="region of interest" description="Disordered" evidence="2">
    <location>
        <begin position="309"/>
        <end position="343"/>
    </location>
</feature>
<dbReference type="InterPro" id="IPR006569">
    <property type="entry name" value="CID_dom"/>
</dbReference>
<dbReference type="GO" id="GO:0003729">
    <property type="term" value="F:mRNA binding"/>
    <property type="evidence" value="ECO:0007669"/>
    <property type="project" value="InterPro"/>
</dbReference>
<dbReference type="Pfam" id="PF04818">
    <property type="entry name" value="CID"/>
    <property type="match status" value="1"/>
</dbReference>
<dbReference type="GO" id="GO:0000993">
    <property type="term" value="F:RNA polymerase II complex binding"/>
    <property type="evidence" value="ECO:0007669"/>
    <property type="project" value="InterPro"/>
</dbReference>
<sequence>MASEEEEVAEDYRVALEELSLNNRTEIVNLTSIARDYTAHALKIAEVLQQHILKVAPSKKLPALYVLDSIVKNVGTPYTLYFGRNLFKTFMESYAVANPDVRRRMEEMLRTWTQPVPGSLDTRPVFQPELVRPIENALNKFKQATMPQGQMPGRPRSAVGVMQRETPTPPGGRGVGRPPAGPPPNGHAGPYAMHPGNPQPQAPYYGNSTPQPANAAHRYQSPIPAAHVPQAAGLSNESLSKDIANLIIAMKAELAQNPNDASIHTRLKALGDLQGIMQASALPPDQLELIKNKVTELAAVTMRALSATPTNVPTPHVRPPSQTPPQPVAAPVAPAPAQGQVSLDSLLGPGALAALMARTSATPQNSTPQPPPPVLPQTMMRSPQPPVAQPYQQPAAPAAPPTSSSLLDQLRKAGLLGTPVNAAPAAPPPPPPQQPVIPTNIAQLLASRIGNAQGTQSAPAAPGLIDVASLKQQFRPDLVAQLYEQLGPPCNQCGRRFRTDEEGRKKKAAHMDWHFRVHQRSNEAEQRGMHRSWYVDEKDWLKSREVVDTDQVAAAAQESASKAAKAAEEARPTYITAPNAGSGINNVCPICQERFENKWLDEAQEWVWLDAILVKGRAYHWTCHKEAARDREGTPGAGETTVLGKRKAETGLASPKVRSLKTYG</sequence>
<dbReference type="SUPFAM" id="SSF48464">
    <property type="entry name" value="ENTH/VHS domain"/>
    <property type="match status" value="1"/>
</dbReference>
<dbReference type="Pfam" id="PF21936">
    <property type="entry name" value="Pcf11_C"/>
    <property type="match status" value="1"/>
</dbReference>
<feature type="region of interest" description="Disordered" evidence="2">
    <location>
        <begin position="629"/>
        <end position="664"/>
    </location>
</feature>
<dbReference type="InterPro" id="IPR008942">
    <property type="entry name" value="ENTH_VHS"/>
</dbReference>
<feature type="domain" description="VHS" evidence="3">
    <location>
        <begin position="2"/>
        <end position="130"/>
    </location>
</feature>
<comment type="subunit">
    <text evidence="1">Component of the ESCRT-0 complex composed of HSE1 and VPS27.</text>
</comment>
<protein>
    <recommendedName>
        <fullName evidence="7">CID domain-containing protein</fullName>
    </recommendedName>
</protein>
<dbReference type="InterPro" id="IPR021605">
    <property type="entry name" value="Pcf11_Clp1-ID"/>
</dbReference>
<name>A0AA39L7K4_SARSR</name>
<gene>
    <name evidence="5" type="ORF">NLU13_5213</name>
</gene>
<dbReference type="GO" id="GO:0035091">
    <property type="term" value="F:phosphatidylinositol binding"/>
    <property type="evidence" value="ECO:0007669"/>
    <property type="project" value="InterPro"/>
</dbReference>
<dbReference type="GO" id="GO:0007034">
    <property type="term" value="P:vacuolar transport"/>
    <property type="evidence" value="ECO:0007669"/>
    <property type="project" value="UniProtKB-ARBA"/>
</dbReference>
<proteinExistence type="predicted"/>
<dbReference type="PROSITE" id="PS50179">
    <property type="entry name" value="VHS"/>
    <property type="match status" value="1"/>
</dbReference>
<accession>A0AA39L7K4</accession>
<dbReference type="GO" id="GO:0005849">
    <property type="term" value="C:mRNA cleavage factor complex"/>
    <property type="evidence" value="ECO:0007669"/>
    <property type="project" value="InterPro"/>
</dbReference>
<dbReference type="EMBL" id="JAPDFR010000004">
    <property type="protein sequence ID" value="KAK0386900.1"/>
    <property type="molecule type" value="Genomic_DNA"/>
</dbReference>
<dbReference type="GO" id="GO:0005737">
    <property type="term" value="C:cytoplasm"/>
    <property type="evidence" value="ECO:0007669"/>
    <property type="project" value="TreeGrafter"/>
</dbReference>
<dbReference type="Pfam" id="PF11526">
    <property type="entry name" value="Pfc11_Clp1_ID"/>
    <property type="match status" value="1"/>
</dbReference>
<dbReference type="InterPro" id="IPR047415">
    <property type="entry name" value="Pcf11_CID"/>
</dbReference>
<dbReference type="GO" id="GO:0043130">
    <property type="term" value="F:ubiquitin binding"/>
    <property type="evidence" value="ECO:0007669"/>
    <property type="project" value="InterPro"/>
</dbReference>
<dbReference type="GO" id="GO:0016192">
    <property type="term" value="P:vesicle-mediated transport"/>
    <property type="evidence" value="ECO:0007669"/>
    <property type="project" value="UniProtKB-ARBA"/>
</dbReference>
<dbReference type="InterPro" id="IPR002014">
    <property type="entry name" value="VHS_dom"/>
</dbReference>
<feature type="region of interest" description="Disordered" evidence="2">
    <location>
        <begin position="142"/>
        <end position="216"/>
    </location>
</feature>
<keyword evidence="6" id="KW-1185">Reference proteome</keyword>
<dbReference type="SMART" id="SM00582">
    <property type="entry name" value="RPR"/>
    <property type="match status" value="1"/>
</dbReference>
<dbReference type="Proteomes" id="UP001175261">
    <property type="component" value="Unassembled WGS sequence"/>
</dbReference>
<evidence type="ECO:0008006" key="7">
    <source>
        <dbReference type="Google" id="ProtNLM"/>
    </source>
</evidence>
<dbReference type="GO" id="GO:0031124">
    <property type="term" value="P:mRNA 3'-end processing"/>
    <property type="evidence" value="ECO:0007669"/>
    <property type="project" value="InterPro"/>
</dbReference>
<dbReference type="InterPro" id="IPR054127">
    <property type="entry name" value="Pcf11_C"/>
</dbReference>
<evidence type="ECO:0000259" key="4">
    <source>
        <dbReference type="PROSITE" id="PS51391"/>
    </source>
</evidence>
<evidence type="ECO:0000259" key="3">
    <source>
        <dbReference type="PROSITE" id="PS50179"/>
    </source>
</evidence>
<dbReference type="PANTHER" id="PTHR15921:SF3">
    <property type="entry name" value="PRE-MRNA CLEAVAGE COMPLEX 2 PROTEIN PCF11"/>
    <property type="match status" value="1"/>
</dbReference>
<dbReference type="CDD" id="cd16982">
    <property type="entry name" value="CID_Pcf11"/>
    <property type="match status" value="1"/>
</dbReference>